<comment type="subunit">
    <text evidence="2">UreD, UreF and UreG form a complex that acts as a GTP-hydrolysis-dependent molecular chaperone, activating the urease apoprotein by helping to assemble the nickel containing metallocenter of UreC. The UreE protein probably delivers the nickel.</text>
</comment>
<comment type="similarity">
    <text evidence="2">Belongs to the UreD family.</text>
</comment>
<reference evidence="3 4" key="1">
    <citation type="submission" date="2018-09" db="EMBL/GenBank/DDBJ databases">
        <title>Genome sequencing of Nocardioides immobilis CCTCC AB 2017083 for comparison to Nocardioides silvaticus.</title>
        <authorList>
            <person name="Li C."/>
            <person name="Wang G."/>
        </authorList>
    </citation>
    <scope>NUCLEOTIDE SEQUENCE [LARGE SCALE GENOMIC DNA]</scope>
    <source>
        <strain evidence="3 4">CCTCC AB 2017083</strain>
    </source>
</reference>
<sequence>MRCSRGSGPCSTPTVRAPSCLATPARWRATSMLTSTERVGRTRIRVTADSDGGRCRVRTAMTGSDPTAALLRPMVLHHDSEAARISLVPEGALLLADDAIEIDVTVDAGVRLDLVEPGGTVAFDMRGRRARWDVRIRLGRDAVLTWAGEPFVVAAGADVARRFDLVLAAGAAVAIRETLVLGRYGEGPGRMSQHSSAVLDGVPVLVEDLPLDATTAPGLLGGHRVLCSVLLLGRSALTDPEAASDRLDLEAGGHLWRRLGAHAHEARLPDAWAAAVRAIG</sequence>
<proteinExistence type="inferred from homology"/>
<evidence type="ECO:0000313" key="4">
    <source>
        <dbReference type="Proteomes" id="UP000283644"/>
    </source>
</evidence>
<dbReference type="HAMAP" id="MF_01384">
    <property type="entry name" value="UreD"/>
    <property type="match status" value="1"/>
</dbReference>
<keyword evidence="2" id="KW-0963">Cytoplasm</keyword>
<comment type="caution">
    <text evidence="3">The sequence shown here is derived from an EMBL/GenBank/DDBJ whole genome shotgun (WGS) entry which is preliminary data.</text>
</comment>
<evidence type="ECO:0000256" key="1">
    <source>
        <dbReference type="ARBA" id="ARBA00023186"/>
    </source>
</evidence>
<dbReference type="InterPro" id="IPR002669">
    <property type="entry name" value="UreD"/>
</dbReference>
<keyword evidence="2" id="KW-0996">Nickel insertion</keyword>
<name>A0A417Y324_9ACTN</name>
<dbReference type="Proteomes" id="UP000283644">
    <property type="component" value="Unassembled WGS sequence"/>
</dbReference>
<dbReference type="OrthoDB" id="8677206at2"/>
<comment type="function">
    <text evidence="2">Required for maturation of urease via the functional incorporation of the urease nickel metallocenter.</text>
</comment>
<dbReference type="EMBL" id="QXGH01000014">
    <property type="protein sequence ID" value="RHW27053.1"/>
    <property type="molecule type" value="Genomic_DNA"/>
</dbReference>
<keyword evidence="1 2" id="KW-0143">Chaperone</keyword>
<dbReference type="Pfam" id="PF01774">
    <property type="entry name" value="UreD"/>
    <property type="match status" value="1"/>
</dbReference>
<gene>
    <name evidence="2" type="primary">ureD</name>
    <name evidence="3" type="ORF">D0Z08_10275</name>
</gene>
<comment type="subcellular location">
    <subcellularLocation>
        <location evidence="2">Cytoplasm</location>
    </subcellularLocation>
</comment>
<accession>A0A417Y324</accession>
<protein>
    <recommendedName>
        <fullName evidence="2">Urease accessory protein UreD</fullName>
    </recommendedName>
</protein>
<organism evidence="3 4">
    <name type="scientific">Nocardioides immobilis</name>
    <dbReference type="NCBI Taxonomy" id="2049295"/>
    <lineage>
        <taxon>Bacteria</taxon>
        <taxon>Bacillati</taxon>
        <taxon>Actinomycetota</taxon>
        <taxon>Actinomycetes</taxon>
        <taxon>Propionibacteriales</taxon>
        <taxon>Nocardioidaceae</taxon>
        <taxon>Nocardioides</taxon>
    </lineage>
</organism>
<dbReference type="AlphaFoldDB" id="A0A417Y324"/>
<evidence type="ECO:0000256" key="2">
    <source>
        <dbReference type="HAMAP-Rule" id="MF_01384"/>
    </source>
</evidence>
<keyword evidence="4" id="KW-1185">Reference proteome</keyword>
<dbReference type="GO" id="GO:0005737">
    <property type="term" value="C:cytoplasm"/>
    <property type="evidence" value="ECO:0007669"/>
    <property type="project" value="UniProtKB-SubCell"/>
</dbReference>
<dbReference type="GO" id="GO:0016151">
    <property type="term" value="F:nickel cation binding"/>
    <property type="evidence" value="ECO:0007669"/>
    <property type="project" value="UniProtKB-UniRule"/>
</dbReference>
<evidence type="ECO:0000313" key="3">
    <source>
        <dbReference type="EMBL" id="RHW27053.1"/>
    </source>
</evidence>